<accession>A0AAW1K4T0</accession>
<gene>
    <name evidence="1" type="ORF">RND81_06G009400</name>
</gene>
<evidence type="ECO:0000313" key="2">
    <source>
        <dbReference type="Proteomes" id="UP001443914"/>
    </source>
</evidence>
<dbReference type="Proteomes" id="UP001443914">
    <property type="component" value="Unassembled WGS sequence"/>
</dbReference>
<evidence type="ECO:0000313" key="1">
    <source>
        <dbReference type="EMBL" id="KAK9713181.1"/>
    </source>
</evidence>
<protein>
    <recommendedName>
        <fullName evidence="3">Reverse transcriptase</fullName>
    </recommendedName>
</protein>
<dbReference type="EMBL" id="JBDFQZ010000006">
    <property type="protein sequence ID" value="KAK9713181.1"/>
    <property type="molecule type" value="Genomic_DNA"/>
</dbReference>
<dbReference type="AlphaFoldDB" id="A0AAW1K4T0"/>
<comment type="caution">
    <text evidence="1">The sequence shown here is derived from an EMBL/GenBank/DDBJ whole genome shotgun (WGS) entry which is preliminary data.</text>
</comment>
<sequence length="107" mass="12249">MKNYCVLWRELKDVIGGCHILFEDRRRNKLIDKLAKFARMDDTNLVMKHYSSNPPMVTNGISQRASFLLMDVVARFSFDVLVLSLVHEGFCEAVTSICGLSFLLCFV</sequence>
<evidence type="ECO:0008006" key="3">
    <source>
        <dbReference type="Google" id="ProtNLM"/>
    </source>
</evidence>
<organism evidence="1 2">
    <name type="scientific">Saponaria officinalis</name>
    <name type="common">Common soapwort</name>
    <name type="synonym">Lychnis saponaria</name>
    <dbReference type="NCBI Taxonomy" id="3572"/>
    <lineage>
        <taxon>Eukaryota</taxon>
        <taxon>Viridiplantae</taxon>
        <taxon>Streptophyta</taxon>
        <taxon>Embryophyta</taxon>
        <taxon>Tracheophyta</taxon>
        <taxon>Spermatophyta</taxon>
        <taxon>Magnoliopsida</taxon>
        <taxon>eudicotyledons</taxon>
        <taxon>Gunneridae</taxon>
        <taxon>Pentapetalae</taxon>
        <taxon>Caryophyllales</taxon>
        <taxon>Caryophyllaceae</taxon>
        <taxon>Caryophylleae</taxon>
        <taxon>Saponaria</taxon>
    </lineage>
</organism>
<reference evidence="1" key="1">
    <citation type="submission" date="2024-03" db="EMBL/GenBank/DDBJ databases">
        <title>WGS assembly of Saponaria officinalis var. Norfolk2.</title>
        <authorList>
            <person name="Jenkins J."/>
            <person name="Shu S."/>
            <person name="Grimwood J."/>
            <person name="Barry K."/>
            <person name="Goodstein D."/>
            <person name="Schmutz J."/>
            <person name="Leebens-Mack J."/>
            <person name="Osbourn A."/>
        </authorList>
    </citation>
    <scope>NUCLEOTIDE SEQUENCE [LARGE SCALE GENOMIC DNA]</scope>
    <source>
        <strain evidence="1">JIC</strain>
    </source>
</reference>
<name>A0AAW1K4T0_SAPOF</name>
<proteinExistence type="predicted"/>
<keyword evidence="2" id="KW-1185">Reference proteome</keyword>